<reference evidence="2 3" key="1">
    <citation type="submission" date="2015-11" db="EMBL/GenBank/DDBJ databases">
        <title>Identification of large and diverse effector repertoires of 38 Legionella species.</title>
        <authorList>
            <person name="Burstein D."/>
            <person name="Amaro F."/>
            <person name="Zusman T."/>
            <person name="Lifshitz Z."/>
            <person name="Cohen O."/>
            <person name="Gilbert J.A."/>
            <person name="Pupko T."/>
            <person name="Shuman H.A."/>
            <person name="Segal G."/>
        </authorList>
    </citation>
    <scope>NUCLEOTIDE SEQUENCE [LARGE SCALE GENOMIC DNA]</scope>
    <source>
        <strain evidence="2 3">1762-AUS-E</strain>
    </source>
</reference>
<name>A0A0W0R169_9GAMM</name>
<gene>
    <name evidence="2" type="ORF">Lade_2009</name>
</gene>
<accession>A0A0W0R169</accession>
<dbReference type="EMBL" id="LNKA01000019">
    <property type="protein sequence ID" value="KTC64715.1"/>
    <property type="molecule type" value="Genomic_DNA"/>
</dbReference>
<dbReference type="Proteomes" id="UP000054859">
    <property type="component" value="Unassembled WGS sequence"/>
</dbReference>
<feature type="region of interest" description="Disordered" evidence="1">
    <location>
        <begin position="1"/>
        <end position="22"/>
    </location>
</feature>
<sequence length="344" mass="39835">MAKSDDRKSQGLREHTEERQDKFTDLPDEILEIIAGKIPLDREDLTLEDVKNFSKFSRTNKTTYGLFKTEADKLALRVTKLLEHIVHGKQDEAEELIKKYPKLLTFRGDITDYSGRTFKNITPFEYTLWALDRHMWDMMLAALPDNETGQDIKLSLLQQYKTHREGRGVHYILNGQSRQERHYDFSLIDKLKKYVENCNHFRWFPGEQEAYWREEVHGAQMMLPVHVVNEYCYPTRSFSPRPSFNEKKLPRLIEIRTIPSKGDPIPWYSLNGAPIFRSGIVRSWLGGSIQFEELPNPGLCKADLVALTALREVRYADVNKLGLRLEIASTPDPASHKIPIGCLG</sequence>
<evidence type="ECO:0000256" key="1">
    <source>
        <dbReference type="SAM" id="MobiDB-lite"/>
    </source>
</evidence>
<protein>
    <submittedName>
        <fullName evidence="2">Uncharacterized protein</fullName>
    </submittedName>
</protein>
<dbReference type="RefSeq" id="WP_058463065.1">
    <property type="nucleotide sequence ID" value="NZ_CAAAHS010000001.1"/>
</dbReference>
<proteinExistence type="predicted"/>
<dbReference type="STRING" id="45056.Lade_2009"/>
<dbReference type="PATRIC" id="fig|45056.6.peg.2072"/>
<dbReference type="AlphaFoldDB" id="A0A0W0R169"/>
<evidence type="ECO:0000313" key="3">
    <source>
        <dbReference type="Proteomes" id="UP000054859"/>
    </source>
</evidence>
<evidence type="ECO:0000313" key="2">
    <source>
        <dbReference type="EMBL" id="KTC64715.1"/>
    </source>
</evidence>
<comment type="caution">
    <text evidence="2">The sequence shown here is derived from an EMBL/GenBank/DDBJ whole genome shotgun (WGS) entry which is preliminary data.</text>
</comment>
<dbReference type="OrthoDB" id="5652138at2"/>
<organism evidence="2 3">
    <name type="scientific">Legionella adelaidensis</name>
    <dbReference type="NCBI Taxonomy" id="45056"/>
    <lineage>
        <taxon>Bacteria</taxon>
        <taxon>Pseudomonadati</taxon>
        <taxon>Pseudomonadota</taxon>
        <taxon>Gammaproteobacteria</taxon>
        <taxon>Legionellales</taxon>
        <taxon>Legionellaceae</taxon>
        <taxon>Legionella</taxon>
    </lineage>
</organism>
<keyword evidence="3" id="KW-1185">Reference proteome</keyword>